<dbReference type="InterPro" id="IPR010496">
    <property type="entry name" value="AL/BT2_dom"/>
</dbReference>
<feature type="domain" description="Glycosyl hydrolase family 32 C-terminal" evidence="6">
    <location>
        <begin position="877"/>
        <end position="1037"/>
    </location>
</feature>
<proteinExistence type="inferred from homology"/>
<feature type="domain" description="Glycosyl hydrolase family 32 N-terminal" evidence="4">
    <location>
        <begin position="718"/>
        <end position="867"/>
    </location>
</feature>
<organism evidence="7 8">
    <name type="scientific">Paenibacillus sabinae T27</name>
    <dbReference type="NCBI Taxonomy" id="1268072"/>
    <lineage>
        <taxon>Bacteria</taxon>
        <taxon>Bacillati</taxon>
        <taxon>Bacillota</taxon>
        <taxon>Bacilli</taxon>
        <taxon>Bacillales</taxon>
        <taxon>Paenibacillaceae</taxon>
        <taxon>Paenibacillus</taxon>
    </lineage>
</organism>
<dbReference type="InterPro" id="IPR023296">
    <property type="entry name" value="Glyco_hydro_beta-prop_sf"/>
</dbReference>
<protein>
    <submittedName>
        <fullName evidence="7">Levanase</fullName>
    </submittedName>
</protein>
<keyword evidence="8" id="KW-1185">Reference proteome</keyword>
<dbReference type="OrthoDB" id="9759709at2"/>
<accession>X5A563</accession>
<dbReference type="Gene3D" id="2.60.120.560">
    <property type="entry name" value="Exo-inulinase, domain 1"/>
    <property type="match status" value="3"/>
</dbReference>
<dbReference type="Gene3D" id="2.60.120.260">
    <property type="entry name" value="Galactose-binding domain-like"/>
    <property type="match status" value="1"/>
</dbReference>
<feature type="domain" description="3-keto-alpha-glucoside-1,2-lyase/3-keto-2-hydroxy-glucal hydratase" evidence="5">
    <location>
        <begin position="381"/>
        <end position="532"/>
    </location>
</feature>
<dbReference type="Proteomes" id="UP000019772">
    <property type="component" value="Chromosome"/>
</dbReference>
<dbReference type="PATRIC" id="fig|1268072.3.peg.4170"/>
<evidence type="ECO:0000256" key="2">
    <source>
        <dbReference type="ARBA" id="ARBA00022801"/>
    </source>
</evidence>
<evidence type="ECO:0000313" key="7">
    <source>
        <dbReference type="EMBL" id="AHV98939.1"/>
    </source>
</evidence>
<dbReference type="InterPro" id="IPR018053">
    <property type="entry name" value="Glyco_hydro_32_AS"/>
</dbReference>
<keyword evidence="2" id="KW-0378">Hydrolase</keyword>
<dbReference type="Gene3D" id="2.60.120.200">
    <property type="match status" value="1"/>
</dbReference>
<dbReference type="InterPro" id="IPR013189">
    <property type="entry name" value="Glyco_hydro_32_C"/>
</dbReference>
<dbReference type="CDD" id="cd18622">
    <property type="entry name" value="GH32_Inu-like"/>
    <property type="match status" value="1"/>
</dbReference>
<keyword evidence="3" id="KW-0326">Glycosidase</keyword>
<dbReference type="Pfam" id="PF08244">
    <property type="entry name" value="Glyco_hydro_32C"/>
    <property type="match status" value="1"/>
</dbReference>
<dbReference type="GO" id="GO:0005737">
    <property type="term" value="C:cytoplasm"/>
    <property type="evidence" value="ECO:0007669"/>
    <property type="project" value="TreeGrafter"/>
</dbReference>
<dbReference type="PANTHER" id="PTHR42800">
    <property type="entry name" value="EXOINULINASE INUD (AFU_ORTHOLOGUE AFUA_5G00480)"/>
    <property type="match status" value="1"/>
</dbReference>
<dbReference type="GO" id="GO:0005987">
    <property type="term" value="P:sucrose catabolic process"/>
    <property type="evidence" value="ECO:0007669"/>
    <property type="project" value="TreeGrafter"/>
</dbReference>
<evidence type="ECO:0000256" key="3">
    <source>
        <dbReference type="ARBA" id="ARBA00023295"/>
    </source>
</evidence>
<feature type="domain" description="Glycosyl hydrolase family 32 N-terminal" evidence="4">
    <location>
        <begin position="58"/>
        <end position="230"/>
    </location>
</feature>
<dbReference type="SUPFAM" id="SSF75005">
    <property type="entry name" value="Arabinanase/levansucrase/invertase"/>
    <property type="match status" value="2"/>
</dbReference>
<name>X5A563_9BACL</name>
<dbReference type="EMBL" id="CP004078">
    <property type="protein sequence ID" value="AHV98939.1"/>
    <property type="molecule type" value="Genomic_DNA"/>
</dbReference>
<dbReference type="InterPro" id="IPR001362">
    <property type="entry name" value="Glyco_hydro_32"/>
</dbReference>
<dbReference type="eggNOG" id="COG1621">
    <property type="taxonomic scope" value="Bacteria"/>
</dbReference>
<evidence type="ECO:0000259" key="5">
    <source>
        <dbReference type="Pfam" id="PF06439"/>
    </source>
</evidence>
<dbReference type="PANTHER" id="PTHR42800:SF1">
    <property type="entry name" value="EXOINULINASE INUD (AFU_ORTHOLOGUE AFUA_5G00480)"/>
    <property type="match status" value="1"/>
</dbReference>
<dbReference type="InterPro" id="IPR013148">
    <property type="entry name" value="Glyco_hydro_32_N"/>
</dbReference>
<gene>
    <name evidence="7" type="ORF">PSAB_20240</name>
</gene>
<sequence length="1397" mass="152731">MSTFAGKGVDSTLSKKGKTLAALTLTLALAFPAGLTANASGQAADSDYYNEVHRNQFHFSPQANWMNDPNGMIYFEGEYHQFFQYDPYEKTQGPMHWGHAVSKDLIHWEQLPFALAPDENGVIFSGSAVIDYNNTAGFGKNAMVAIFTHANGPRQVQSLAYSTDRGRTWTKYEGNPVMPNPPVADWRDPNVFWHEESNQWVMTLAAKDRIMFYTSPNLKDWTYQSEFGPDGGIQGTGQAGGYSFAISTQRGQSFVYEADVMPIENNTLIGTGGLVFRADPEMKSGYVAMLNTETDELTLGKIGNDSITEIVSKPADLRASTTYHVKVETIDERVKIYVDDKLVIDQQDSSFGSGYFGLSSWNSSAVFRNVKFTNTANFVTNISGWTPLSGTWSNNNSGKLGSSKDDAYTMSGETASDFSYETDLSISQNDGASGFGSLVFRADADGKNGYEAVLDDANDKVRLIQMVNGASKVIKEKEAVVESGKAYHLKTSAAGGAIKVFLNGTPVIDAEDAAYSTGLLGLHASKASVQFQGVFKTKYIVTEASEIENHDFETGDLTGWKSVRGDAFTDAHVSEATEYWGGPFGQQGNSHLWGAAVPPYDALTGELHSSYFKLGGSGEINLMIGGGNDINTRYVALVRASDDKELIRQENKYWADDEKYCRFVWDASDYLGEVLYIKIVDNATGGWGHINVDDVNVYNTGTIPAAVDNKAQEPKEPEQYESGTITEWKGIVGEWVPSTNGRVAGVWECPALFTLPVDGNPSNKKWVLLVSLQNGSIGGGAGMQYFIGDFDGKRFVNDNPADQVLWADYGADFYAGIPYNNIEGKNGERYWLAWMSNWQYAKKTPTTTWRSSLTLPREMELTRTEDGLRLKQTQVSLEKIRDHSGKITMENQLISTGTSNAVSKTSDVYEILAEFDVSQSTASEFGFKVHKGTIKHGDTPEQTVVGYDTAKQNLFVDRSKSGNFNYGIHVKGKHEAPLRPENDTVKMHLFVDRSAIEVFGNNGTAAITDQVFPDPRSTGLEIYSVGGDVKLKSLDIYPLKSVWGKSPVKTNLSGWTTINGMWADTLYGKQGETAGMDAITISGNTGGDSSYEADIRILDTDSHPNDPNQDYVPNPVGSGDLIFRSDRLGENAYMARLDVRTNTVKLIKLAGGQSVSLAVYGAEDGLNLTANKTYNLKVVTEKDSIQVYLDKARIITASDPSFTGGYFGLGVSGSTTAFDNIIYKNKTDFEPAPPKPVDTTATDLINPDFETGDLTGWTVVSGNAFSDKHVSQEKTFFGVLPFNHSGTYHLWGYNGEAGGDAATGVLKSNNFKLSGSGEISFLMGGGNDYENLYVALVRASDDQVLLKTTNVGFEDDETYRRMTLDASAYLGEVVYIKLVDTATGGWGHLNVDDFKVQ</sequence>
<reference evidence="7 8" key="1">
    <citation type="journal article" date="2014" name="PLoS Genet.">
        <title>Comparative Genomic Analysis of N2-Fixing and Non-N2-Fixing Paenibacillus spp.: Organization, Evolution and Expression of the Nitrogen Fixation Genes.</title>
        <authorList>
            <person name="Xie J.B."/>
            <person name="Du Z."/>
            <person name="Bai L."/>
            <person name="Tian C."/>
            <person name="Zhang Y."/>
            <person name="Xie J.Y."/>
            <person name="Wang T."/>
            <person name="Liu X."/>
            <person name="Chen X."/>
            <person name="Cheng Q."/>
            <person name="Chen S."/>
            <person name="Li J."/>
        </authorList>
    </citation>
    <scope>NUCLEOTIDE SEQUENCE [LARGE SCALE GENOMIC DNA]</scope>
    <source>
        <strain evidence="7 8">T27</strain>
    </source>
</reference>
<dbReference type="InterPro" id="IPR013320">
    <property type="entry name" value="ConA-like_dom_sf"/>
</dbReference>
<evidence type="ECO:0000313" key="8">
    <source>
        <dbReference type="Proteomes" id="UP000019772"/>
    </source>
</evidence>
<dbReference type="Pfam" id="PF00251">
    <property type="entry name" value="Glyco_hydro_32N"/>
    <property type="match status" value="2"/>
</dbReference>
<dbReference type="SUPFAM" id="SSF49899">
    <property type="entry name" value="Concanavalin A-like lectins/glucanases"/>
    <property type="match status" value="1"/>
</dbReference>
<dbReference type="GO" id="GO:0004575">
    <property type="term" value="F:sucrose alpha-glucosidase activity"/>
    <property type="evidence" value="ECO:0007669"/>
    <property type="project" value="TreeGrafter"/>
</dbReference>
<comment type="similarity">
    <text evidence="1">Belongs to the glycosyl hydrolase 32 family.</text>
</comment>
<dbReference type="HOGENOM" id="CLU_254534_0_0_9"/>
<dbReference type="SMART" id="SM00640">
    <property type="entry name" value="Glyco_32"/>
    <property type="match status" value="1"/>
</dbReference>
<evidence type="ECO:0000259" key="6">
    <source>
        <dbReference type="Pfam" id="PF08244"/>
    </source>
</evidence>
<evidence type="ECO:0000256" key="1">
    <source>
        <dbReference type="ARBA" id="ARBA00009902"/>
    </source>
</evidence>
<dbReference type="KEGG" id="psab:PSAB_20240"/>
<dbReference type="Gene3D" id="2.115.10.20">
    <property type="entry name" value="Glycosyl hydrolase domain, family 43"/>
    <property type="match status" value="2"/>
</dbReference>
<dbReference type="Pfam" id="PF06439">
    <property type="entry name" value="3keto-disac_hyd"/>
    <property type="match status" value="1"/>
</dbReference>
<evidence type="ECO:0000259" key="4">
    <source>
        <dbReference type="Pfam" id="PF00251"/>
    </source>
</evidence>
<dbReference type="PROSITE" id="PS00609">
    <property type="entry name" value="GLYCOSYL_HYDROL_F32"/>
    <property type="match status" value="1"/>
</dbReference>
<dbReference type="STRING" id="1268072.PSAB_20240"/>